<dbReference type="AlphaFoldDB" id="A0A813DJY1"/>
<reference evidence="3" key="1">
    <citation type="submission" date="2021-02" db="EMBL/GenBank/DDBJ databases">
        <authorList>
            <person name="Dougan E. K."/>
            <person name="Rhodes N."/>
            <person name="Thang M."/>
            <person name="Chan C."/>
        </authorList>
    </citation>
    <scope>NUCLEOTIDE SEQUENCE</scope>
</reference>
<proteinExistence type="predicted"/>
<dbReference type="Proteomes" id="UP000654075">
    <property type="component" value="Unassembled WGS sequence"/>
</dbReference>
<accession>A0A813DJY1</accession>
<evidence type="ECO:0000256" key="2">
    <source>
        <dbReference type="SAM" id="SignalP"/>
    </source>
</evidence>
<evidence type="ECO:0000256" key="1">
    <source>
        <dbReference type="SAM" id="MobiDB-lite"/>
    </source>
</evidence>
<protein>
    <recommendedName>
        <fullName evidence="5">Secreted protein</fullName>
    </recommendedName>
</protein>
<feature type="signal peptide" evidence="2">
    <location>
        <begin position="1"/>
        <end position="16"/>
    </location>
</feature>
<gene>
    <name evidence="3" type="ORF">PGLA1383_LOCUS4721</name>
</gene>
<organism evidence="3 4">
    <name type="scientific">Polarella glacialis</name>
    <name type="common">Dinoflagellate</name>
    <dbReference type="NCBI Taxonomy" id="89957"/>
    <lineage>
        <taxon>Eukaryota</taxon>
        <taxon>Sar</taxon>
        <taxon>Alveolata</taxon>
        <taxon>Dinophyceae</taxon>
        <taxon>Suessiales</taxon>
        <taxon>Suessiaceae</taxon>
        <taxon>Polarella</taxon>
    </lineage>
</organism>
<evidence type="ECO:0008006" key="5">
    <source>
        <dbReference type="Google" id="ProtNLM"/>
    </source>
</evidence>
<keyword evidence="2" id="KW-0732">Signal</keyword>
<name>A0A813DJY1_POLGL</name>
<evidence type="ECO:0000313" key="3">
    <source>
        <dbReference type="EMBL" id="CAE8585819.1"/>
    </source>
</evidence>
<keyword evidence="4" id="KW-1185">Reference proteome</keyword>
<feature type="compositionally biased region" description="Polar residues" evidence="1">
    <location>
        <begin position="55"/>
        <end position="69"/>
    </location>
</feature>
<feature type="region of interest" description="Disordered" evidence="1">
    <location>
        <begin position="55"/>
        <end position="75"/>
    </location>
</feature>
<evidence type="ECO:0000313" key="4">
    <source>
        <dbReference type="Proteomes" id="UP000654075"/>
    </source>
</evidence>
<comment type="caution">
    <text evidence="3">The sequence shown here is derived from an EMBL/GenBank/DDBJ whole genome shotgun (WGS) entry which is preliminary data.</text>
</comment>
<dbReference type="EMBL" id="CAJNNV010001781">
    <property type="protein sequence ID" value="CAE8585819.1"/>
    <property type="molecule type" value="Genomic_DNA"/>
</dbReference>
<feature type="chain" id="PRO_5032426191" description="Secreted protein" evidence="2">
    <location>
        <begin position="17"/>
        <end position="110"/>
    </location>
</feature>
<sequence>MSNYLLLVVFVTKVTWQLWPSTGSRPRAGAKVCNQATLCSAQAPCSLAAAHLNAKPNSRATTSGSNGQAPTRCRGRAMPSNAQDCGIETTGHCRVLPVWGKKKGVIGVWG</sequence>